<gene>
    <name evidence="2" type="ORF">B6S12_02320</name>
</gene>
<dbReference type="Proteomes" id="UP000249746">
    <property type="component" value="Unassembled WGS sequence"/>
</dbReference>
<keyword evidence="1" id="KW-0472">Membrane</keyword>
<keyword evidence="1" id="KW-1133">Transmembrane helix</keyword>
<dbReference type="Pfam" id="PF03597">
    <property type="entry name" value="FixS"/>
    <property type="match status" value="1"/>
</dbReference>
<evidence type="ECO:0000256" key="1">
    <source>
        <dbReference type="SAM" id="Phobius"/>
    </source>
</evidence>
<name>A0A2W6MZC4_9HELI</name>
<dbReference type="AlphaFoldDB" id="A0A2W6MZC4"/>
<reference evidence="2 3" key="1">
    <citation type="submission" date="2017-03" db="EMBL/GenBank/DDBJ databases">
        <title>Genomic and clinical evidence uncovers the enterohepatic species Helicobacter valdiviensis as a potential human intestinal pathogen.</title>
        <authorList>
            <person name="Fresia P."/>
            <person name="Jara R."/>
            <person name="Sierra R."/>
            <person name="Ferres I."/>
            <person name="Greif G."/>
            <person name="Iraola G."/>
            <person name="Collado L."/>
        </authorList>
    </citation>
    <scope>NUCLEOTIDE SEQUENCE [LARGE SCALE GENOMIC DNA]</scope>
    <source>
        <strain evidence="2 3">WBE14</strain>
    </source>
</reference>
<dbReference type="EMBL" id="NBIU01000004">
    <property type="protein sequence ID" value="PZT48698.1"/>
    <property type="molecule type" value="Genomic_DNA"/>
</dbReference>
<feature type="transmembrane region" description="Helical" evidence="1">
    <location>
        <begin position="6"/>
        <end position="28"/>
    </location>
</feature>
<keyword evidence="1" id="KW-0812">Transmembrane</keyword>
<sequence length="65" mass="7120">MNTAMVAIMLATSIIIGLLGLIAFVWGLKNGQFDDEKKMMQGVLFDSPEDLQHAANAKPNKKDTK</sequence>
<organism evidence="2 3">
    <name type="scientific">Helicobacter valdiviensis</name>
    <dbReference type="NCBI Taxonomy" id="1458358"/>
    <lineage>
        <taxon>Bacteria</taxon>
        <taxon>Pseudomonadati</taxon>
        <taxon>Campylobacterota</taxon>
        <taxon>Epsilonproteobacteria</taxon>
        <taxon>Campylobacterales</taxon>
        <taxon>Helicobacteraceae</taxon>
        <taxon>Helicobacter</taxon>
    </lineage>
</organism>
<evidence type="ECO:0000313" key="3">
    <source>
        <dbReference type="Proteomes" id="UP000249746"/>
    </source>
</evidence>
<proteinExistence type="predicted"/>
<accession>A0A2W6MZC4</accession>
<protein>
    <submittedName>
        <fullName evidence="2">Cytochrome oxidase maturation protein, cbb3-type</fullName>
    </submittedName>
</protein>
<keyword evidence="3" id="KW-1185">Reference proteome</keyword>
<dbReference type="InterPro" id="IPR004714">
    <property type="entry name" value="Cyt_oxidase_maturation_cbb3"/>
</dbReference>
<dbReference type="RefSeq" id="WP_111229218.1">
    <property type="nucleotide sequence ID" value="NZ_NBIU01000004.1"/>
</dbReference>
<comment type="caution">
    <text evidence="2">The sequence shown here is derived from an EMBL/GenBank/DDBJ whole genome shotgun (WGS) entry which is preliminary data.</text>
</comment>
<dbReference type="NCBIfam" id="TIGR00847">
    <property type="entry name" value="ccoS"/>
    <property type="match status" value="1"/>
</dbReference>
<dbReference type="OrthoDB" id="5356320at2"/>
<evidence type="ECO:0000313" key="2">
    <source>
        <dbReference type="EMBL" id="PZT48698.1"/>
    </source>
</evidence>